<name>A0A7Y0BQ75_9SPHN</name>
<dbReference type="AlphaFoldDB" id="A0A7Y0BQ75"/>
<dbReference type="Proteomes" id="UP000583556">
    <property type="component" value="Unassembled WGS sequence"/>
</dbReference>
<protein>
    <submittedName>
        <fullName evidence="1">Uncharacterized protein</fullName>
    </submittedName>
</protein>
<dbReference type="RefSeq" id="WP_169493602.1">
    <property type="nucleotide sequence ID" value="NZ_JABBGM010000004.1"/>
</dbReference>
<organism evidence="1 2">
    <name type="scientific">Novosphingobium olei</name>
    <dbReference type="NCBI Taxonomy" id="2728851"/>
    <lineage>
        <taxon>Bacteria</taxon>
        <taxon>Pseudomonadati</taxon>
        <taxon>Pseudomonadota</taxon>
        <taxon>Alphaproteobacteria</taxon>
        <taxon>Sphingomonadales</taxon>
        <taxon>Sphingomonadaceae</taxon>
        <taxon>Novosphingobium</taxon>
    </lineage>
</organism>
<keyword evidence="2" id="KW-1185">Reference proteome</keyword>
<comment type="caution">
    <text evidence="1">The sequence shown here is derived from an EMBL/GenBank/DDBJ whole genome shotgun (WGS) entry which is preliminary data.</text>
</comment>
<proteinExistence type="predicted"/>
<reference evidence="1 2" key="1">
    <citation type="submission" date="2020-04" db="EMBL/GenBank/DDBJ databases">
        <title>Novosphingobium sp. TW-4 isolated from soil.</title>
        <authorList>
            <person name="Dahal R.H."/>
            <person name="Chaudhary D.K."/>
        </authorList>
    </citation>
    <scope>NUCLEOTIDE SEQUENCE [LARGE SCALE GENOMIC DNA]</scope>
    <source>
        <strain evidence="1 2">TW-4</strain>
    </source>
</reference>
<evidence type="ECO:0000313" key="1">
    <source>
        <dbReference type="EMBL" id="NML94363.1"/>
    </source>
</evidence>
<dbReference type="EMBL" id="JABBGM010000004">
    <property type="protein sequence ID" value="NML94363.1"/>
    <property type="molecule type" value="Genomic_DNA"/>
</dbReference>
<evidence type="ECO:0000313" key="2">
    <source>
        <dbReference type="Proteomes" id="UP000583556"/>
    </source>
</evidence>
<accession>A0A7Y0BQ75</accession>
<sequence length="221" mass="23711">MTPTLTASPSGLRDALYALSIAKAIPDAALLDDMVRRYPQFADELTEHAIAIAIDALRGELAVDAAEAALDPMVVSPAVSRAMSRFQNRLHAVSAPMAEQAVEPVRARSTDAANPFASLSRTEFRDFAKRLDANSVFVAKLRDRQIDPGTFTPGFRKRVSDDLRAPLDVVVAHFAATQTAGASAQFFKADGKPNEGGRQSFEEAVRSSGLTEAQQNALLAL</sequence>
<gene>
    <name evidence="1" type="ORF">HHL27_11880</name>
</gene>